<comment type="caution">
    <text evidence="1">The sequence shown here is derived from an EMBL/GenBank/DDBJ whole genome shotgun (WGS) entry which is preliminary data.</text>
</comment>
<dbReference type="EMBL" id="AHOQ02000029">
    <property type="protein sequence ID" value="EMO45719.1"/>
    <property type="molecule type" value="Genomic_DNA"/>
</dbReference>
<proteinExistence type="predicted"/>
<dbReference type="Proteomes" id="UP000012160">
    <property type="component" value="Unassembled WGS sequence"/>
</dbReference>
<name>M6UXH4_9LEPT</name>
<organism evidence="1 2">
    <name type="scientific">Leptospira santarosai str. ZUN179</name>
    <dbReference type="NCBI Taxonomy" id="1049985"/>
    <lineage>
        <taxon>Bacteria</taxon>
        <taxon>Pseudomonadati</taxon>
        <taxon>Spirochaetota</taxon>
        <taxon>Spirochaetia</taxon>
        <taxon>Leptospirales</taxon>
        <taxon>Leptospiraceae</taxon>
        <taxon>Leptospira</taxon>
    </lineage>
</organism>
<reference evidence="1 2" key="1">
    <citation type="submission" date="2013-01" db="EMBL/GenBank/DDBJ databases">
        <authorList>
            <person name="Harkins D.M."/>
            <person name="Durkin A.S."/>
            <person name="Brinkac L.M."/>
            <person name="Haft D.H."/>
            <person name="Selengut J.D."/>
            <person name="Sanka R."/>
            <person name="DePew J."/>
            <person name="Purushe J."/>
            <person name="Matthias M.A."/>
            <person name="Vinetz J.M."/>
            <person name="Sutton G.G."/>
            <person name="Nierman W.C."/>
            <person name="Fouts D.E."/>
        </authorList>
    </citation>
    <scope>NUCLEOTIDE SEQUENCE [LARGE SCALE GENOMIC DNA]</scope>
    <source>
        <strain evidence="1 2">ZUN179</strain>
    </source>
</reference>
<evidence type="ECO:0000313" key="1">
    <source>
        <dbReference type="EMBL" id="EMO45719.1"/>
    </source>
</evidence>
<sequence length="56" mass="6866">MRFKNILFLLTTKTPQNNTISLFKKLERSISQRKTINFEIDYNPYFWILAKIHRSF</sequence>
<accession>M6UXH4</accession>
<dbReference type="AlphaFoldDB" id="M6UXH4"/>
<evidence type="ECO:0000313" key="2">
    <source>
        <dbReference type="Proteomes" id="UP000012160"/>
    </source>
</evidence>
<protein>
    <submittedName>
        <fullName evidence="1">Uncharacterized protein</fullName>
    </submittedName>
</protein>
<gene>
    <name evidence="1" type="ORF">LEP1GSC187_1448</name>
</gene>